<accession>A0A8E2JGC7</accession>
<gene>
    <name evidence="1" type="ORF">K432DRAFT_381108</name>
</gene>
<organism evidence="1 2">
    <name type="scientific">Lepidopterella palustris CBS 459.81</name>
    <dbReference type="NCBI Taxonomy" id="1314670"/>
    <lineage>
        <taxon>Eukaryota</taxon>
        <taxon>Fungi</taxon>
        <taxon>Dikarya</taxon>
        <taxon>Ascomycota</taxon>
        <taxon>Pezizomycotina</taxon>
        <taxon>Dothideomycetes</taxon>
        <taxon>Pleosporomycetidae</taxon>
        <taxon>Mytilinidiales</taxon>
        <taxon>Argynnaceae</taxon>
        <taxon>Lepidopterella</taxon>
    </lineage>
</organism>
<proteinExistence type="predicted"/>
<protein>
    <submittedName>
        <fullName evidence="1">Uncharacterized protein</fullName>
    </submittedName>
</protein>
<evidence type="ECO:0000313" key="2">
    <source>
        <dbReference type="Proteomes" id="UP000250266"/>
    </source>
</evidence>
<sequence>MQQPCREPRGWSLASLATSCGQYELKKKQLIQEGVTAWGLAFAGDCCVFKAWKIDGVTMASAAQSPSTW</sequence>
<dbReference type="Proteomes" id="UP000250266">
    <property type="component" value="Unassembled WGS sequence"/>
</dbReference>
<dbReference type="PROSITE" id="PS51257">
    <property type="entry name" value="PROKAR_LIPOPROTEIN"/>
    <property type="match status" value="1"/>
</dbReference>
<evidence type="ECO:0000313" key="1">
    <source>
        <dbReference type="EMBL" id="OCK81635.1"/>
    </source>
</evidence>
<dbReference type="AlphaFoldDB" id="A0A8E2JGC7"/>
<dbReference type="EMBL" id="KV744913">
    <property type="protein sequence ID" value="OCK81635.1"/>
    <property type="molecule type" value="Genomic_DNA"/>
</dbReference>
<keyword evidence="2" id="KW-1185">Reference proteome</keyword>
<reference evidence="1 2" key="1">
    <citation type="journal article" date="2016" name="Nat. Commun.">
        <title>Ectomycorrhizal ecology is imprinted in the genome of the dominant symbiotic fungus Cenococcum geophilum.</title>
        <authorList>
            <consortium name="DOE Joint Genome Institute"/>
            <person name="Peter M."/>
            <person name="Kohler A."/>
            <person name="Ohm R.A."/>
            <person name="Kuo A."/>
            <person name="Krutzmann J."/>
            <person name="Morin E."/>
            <person name="Arend M."/>
            <person name="Barry K.W."/>
            <person name="Binder M."/>
            <person name="Choi C."/>
            <person name="Clum A."/>
            <person name="Copeland A."/>
            <person name="Grisel N."/>
            <person name="Haridas S."/>
            <person name="Kipfer T."/>
            <person name="LaButti K."/>
            <person name="Lindquist E."/>
            <person name="Lipzen A."/>
            <person name="Maire R."/>
            <person name="Meier B."/>
            <person name="Mihaltcheva S."/>
            <person name="Molinier V."/>
            <person name="Murat C."/>
            <person name="Poggeler S."/>
            <person name="Quandt C.A."/>
            <person name="Sperisen C."/>
            <person name="Tritt A."/>
            <person name="Tisserant E."/>
            <person name="Crous P.W."/>
            <person name="Henrissat B."/>
            <person name="Nehls U."/>
            <person name="Egli S."/>
            <person name="Spatafora J.W."/>
            <person name="Grigoriev I.V."/>
            <person name="Martin F.M."/>
        </authorList>
    </citation>
    <scope>NUCLEOTIDE SEQUENCE [LARGE SCALE GENOMIC DNA]</scope>
    <source>
        <strain evidence="1 2">CBS 459.81</strain>
    </source>
</reference>
<name>A0A8E2JGC7_9PEZI</name>